<comment type="subcellular location">
    <subcellularLocation>
        <location evidence="1">Membrane</location>
        <topology evidence="1">Multi-pass membrane protein</topology>
    </subcellularLocation>
</comment>
<accession>A0A3B0T5Z9</accession>
<dbReference type="SUPFAM" id="SSF103481">
    <property type="entry name" value="Multidrug resistance efflux transporter EmrE"/>
    <property type="match status" value="2"/>
</dbReference>
<evidence type="ECO:0000256" key="4">
    <source>
        <dbReference type="ARBA" id="ARBA00023136"/>
    </source>
</evidence>
<keyword evidence="2 5" id="KW-0812">Transmembrane</keyword>
<organism evidence="7">
    <name type="scientific">hydrothermal vent metagenome</name>
    <dbReference type="NCBI Taxonomy" id="652676"/>
    <lineage>
        <taxon>unclassified sequences</taxon>
        <taxon>metagenomes</taxon>
        <taxon>ecological metagenomes</taxon>
    </lineage>
</organism>
<feature type="domain" description="EamA" evidence="6">
    <location>
        <begin position="26"/>
        <end position="152"/>
    </location>
</feature>
<feature type="transmembrane region" description="Helical" evidence="5">
    <location>
        <begin position="191"/>
        <end position="212"/>
    </location>
</feature>
<feature type="transmembrane region" description="Helical" evidence="5">
    <location>
        <begin position="107"/>
        <end position="126"/>
    </location>
</feature>
<dbReference type="InterPro" id="IPR000620">
    <property type="entry name" value="EamA_dom"/>
</dbReference>
<reference evidence="7" key="1">
    <citation type="submission" date="2018-06" db="EMBL/GenBank/DDBJ databases">
        <authorList>
            <person name="Zhirakovskaya E."/>
        </authorList>
    </citation>
    <scope>NUCLEOTIDE SEQUENCE</scope>
</reference>
<dbReference type="PANTHER" id="PTHR32322">
    <property type="entry name" value="INNER MEMBRANE TRANSPORTER"/>
    <property type="match status" value="1"/>
</dbReference>
<feature type="transmembrane region" description="Helical" evidence="5">
    <location>
        <begin position="51"/>
        <end position="68"/>
    </location>
</feature>
<keyword evidence="3 5" id="KW-1133">Transmembrane helix</keyword>
<name>A0A3B0T5Z9_9ZZZZ</name>
<protein>
    <submittedName>
        <fullName evidence="7">Permease of the drug/metabolite transporter (DMT) superfamily</fullName>
    </submittedName>
</protein>
<feature type="transmembrane region" description="Helical" evidence="5">
    <location>
        <begin position="80"/>
        <end position="101"/>
    </location>
</feature>
<feature type="transmembrane region" description="Helical" evidence="5">
    <location>
        <begin position="279"/>
        <end position="296"/>
    </location>
</feature>
<evidence type="ECO:0000256" key="3">
    <source>
        <dbReference type="ARBA" id="ARBA00022989"/>
    </source>
</evidence>
<dbReference type="InterPro" id="IPR050638">
    <property type="entry name" value="AA-Vitamin_Transporters"/>
</dbReference>
<dbReference type="PANTHER" id="PTHR32322:SF2">
    <property type="entry name" value="EAMA DOMAIN-CONTAINING PROTEIN"/>
    <property type="match status" value="1"/>
</dbReference>
<evidence type="ECO:0000256" key="2">
    <source>
        <dbReference type="ARBA" id="ARBA00022692"/>
    </source>
</evidence>
<dbReference type="EMBL" id="UOEK01000490">
    <property type="protein sequence ID" value="VAW08767.1"/>
    <property type="molecule type" value="Genomic_DNA"/>
</dbReference>
<evidence type="ECO:0000313" key="7">
    <source>
        <dbReference type="EMBL" id="VAW08767.1"/>
    </source>
</evidence>
<sequence>MADTRRVLSTSEGSHTGDFQRGHWALVALVALVFGSAFFWIALSLRSFDPRFLAFGRVTLGAAALALFPAARRRIDREDYLRIVVAGVVGQAMPAVLFALAEQRIESALTGMITGAAPITAALWAALFMAKLPSRRRVAGLAVGSAGIVLLSLPSLGEGGSSALGVLFVVIAISGYGLAANILVPMQPKYGAAAVILWALITAVIVLAPLGIPAYTPGASTESIVALLILGVVGTGVARTLHVSLIGRVGASRGSVVGYFLPLVALFLGVVVLDESIGPIQIIGMLVVVLGAYILSRKD</sequence>
<feature type="transmembrane region" description="Helical" evidence="5">
    <location>
        <begin position="138"/>
        <end position="157"/>
    </location>
</feature>
<dbReference type="Pfam" id="PF00892">
    <property type="entry name" value="EamA"/>
    <property type="match status" value="2"/>
</dbReference>
<keyword evidence="4 5" id="KW-0472">Membrane</keyword>
<feature type="transmembrane region" description="Helical" evidence="5">
    <location>
        <begin position="224"/>
        <end position="244"/>
    </location>
</feature>
<gene>
    <name evidence="7" type="ORF">MNBD_ACTINO02-2774</name>
</gene>
<proteinExistence type="predicted"/>
<feature type="transmembrane region" description="Helical" evidence="5">
    <location>
        <begin position="256"/>
        <end position="273"/>
    </location>
</feature>
<dbReference type="GO" id="GO:0016020">
    <property type="term" value="C:membrane"/>
    <property type="evidence" value="ECO:0007669"/>
    <property type="project" value="UniProtKB-SubCell"/>
</dbReference>
<feature type="transmembrane region" description="Helical" evidence="5">
    <location>
        <begin position="24"/>
        <end position="45"/>
    </location>
</feature>
<dbReference type="AlphaFoldDB" id="A0A3B0T5Z9"/>
<feature type="transmembrane region" description="Helical" evidence="5">
    <location>
        <begin position="163"/>
        <end position="184"/>
    </location>
</feature>
<dbReference type="InterPro" id="IPR037185">
    <property type="entry name" value="EmrE-like"/>
</dbReference>
<evidence type="ECO:0000259" key="6">
    <source>
        <dbReference type="Pfam" id="PF00892"/>
    </source>
</evidence>
<evidence type="ECO:0000256" key="1">
    <source>
        <dbReference type="ARBA" id="ARBA00004141"/>
    </source>
</evidence>
<evidence type="ECO:0000256" key="5">
    <source>
        <dbReference type="SAM" id="Phobius"/>
    </source>
</evidence>
<feature type="domain" description="EamA" evidence="6">
    <location>
        <begin position="164"/>
        <end position="296"/>
    </location>
</feature>